<dbReference type="Pfam" id="PF13344">
    <property type="entry name" value="Hydrolase_6"/>
    <property type="match status" value="1"/>
</dbReference>
<dbReference type="PIRSF" id="PIRSF000915">
    <property type="entry name" value="PGP-type_phosphatase"/>
    <property type="match status" value="1"/>
</dbReference>
<dbReference type="InterPro" id="IPR036412">
    <property type="entry name" value="HAD-like_sf"/>
</dbReference>
<dbReference type="EMBL" id="LAZR01003043">
    <property type="protein sequence ID" value="KKN22629.1"/>
    <property type="molecule type" value="Genomic_DNA"/>
</dbReference>
<dbReference type="InterPro" id="IPR006357">
    <property type="entry name" value="HAD-SF_hydro_IIA"/>
</dbReference>
<dbReference type="GO" id="GO:0016791">
    <property type="term" value="F:phosphatase activity"/>
    <property type="evidence" value="ECO:0007669"/>
    <property type="project" value="TreeGrafter"/>
</dbReference>
<dbReference type="SUPFAM" id="SSF56784">
    <property type="entry name" value="HAD-like"/>
    <property type="match status" value="1"/>
</dbReference>
<evidence type="ECO:0000313" key="1">
    <source>
        <dbReference type="EMBL" id="KKN22629.1"/>
    </source>
</evidence>
<dbReference type="Pfam" id="PF13242">
    <property type="entry name" value="Hydrolase_like"/>
    <property type="match status" value="1"/>
</dbReference>
<organism evidence="1">
    <name type="scientific">marine sediment metagenome</name>
    <dbReference type="NCBI Taxonomy" id="412755"/>
    <lineage>
        <taxon>unclassified sequences</taxon>
        <taxon>metagenomes</taxon>
        <taxon>ecological metagenomes</taxon>
    </lineage>
</organism>
<sequence length="282" mass="31494">MRQLINNLNHIKLAIFDLDGVIYLGKTLIPYADKTIEELKKHSIKVVYNSNNSTVTRQTFVERLEEINIRSEISDIYTSASLASVEITKLKQNAKIFVIGEKGLREELRAYGHNILEETLNFNDVEYVIVGLDRDFNYNKLAFAQKCIMEGRAQFFATNSDSTLPVVDGFKPGAGIMVKALATCTGIEPVRIFGKPEPFGIQMILNNTSIPVENACIFGDRLNTDILAGNRAGITTIAVLTGVTSREMIDNLEVQSQVSENFDNNLIPDIVIDNLSEIFKKK</sequence>
<reference evidence="1" key="1">
    <citation type="journal article" date="2015" name="Nature">
        <title>Complex archaea that bridge the gap between prokaryotes and eukaryotes.</title>
        <authorList>
            <person name="Spang A."/>
            <person name="Saw J.H."/>
            <person name="Jorgensen S.L."/>
            <person name="Zaremba-Niedzwiedzka K."/>
            <person name="Martijn J."/>
            <person name="Lind A.E."/>
            <person name="van Eijk R."/>
            <person name="Schleper C."/>
            <person name="Guy L."/>
            <person name="Ettema T.J."/>
        </authorList>
    </citation>
    <scope>NUCLEOTIDE SEQUENCE</scope>
</reference>
<dbReference type="Gene3D" id="3.40.50.1000">
    <property type="entry name" value="HAD superfamily/HAD-like"/>
    <property type="match status" value="2"/>
</dbReference>
<dbReference type="AlphaFoldDB" id="A0A0F9NXM3"/>
<accession>A0A0F9NXM3</accession>
<dbReference type="NCBIfam" id="TIGR01460">
    <property type="entry name" value="HAD-SF-IIA"/>
    <property type="match status" value="1"/>
</dbReference>
<name>A0A0F9NXM3_9ZZZZ</name>
<dbReference type="PANTHER" id="PTHR19288">
    <property type="entry name" value="4-NITROPHENYLPHOSPHATASE-RELATED"/>
    <property type="match status" value="1"/>
</dbReference>
<comment type="caution">
    <text evidence="1">The sequence shown here is derived from an EMBL/GenBank/DDBJ whole genome shotgun (WGS) entry which is preliminary data.</text>
</comment>
<dbReference type="GO" id="GO:0005737">
    <property type="term" value="C:cytoplasm"/>
    <property type="evidence" value="ECO:0007669"/>
    <property type="project" value="TreeGrafter"/>
</dbReference>
<dbReference type="PANTHER" id="PTHR19288:SF46">
    <property type="entry name" value="HALOACID DEHALOGENASE-LIKE HYDROLASE DOMAIN-CONTAINING PROTEIN 2"/>
    <property type="match status" value="1"/>
</dbReference>
<gene>
    <name evidence="1" type="ORF">LCGC14_0913120</name>
</gene>
<proteinExistence type="predicted"/>
<protein>
    <submittedName>
        <fullName evidence="1">Uncharacterized protein</fullName>
    </submittedName>
</protein>
<dbReference type="InterPro" id="IPR023214">
    <property type="entry name" value="HAD_sf"/>
</dbReference>